<dbReference type="VEuPathDB" id="FungiDB:RhiirFUN_009913"/>
<proteinExistence type="predicted"/>
<dbReference type="EMBL" id="LLXL01003434">
    <property type="protein sequence ID" value="PKK58704.1"/>
    <property type="molecule type" value="Genomic_DNA"/>
</dbReference>
<comment type="caution">
    <text evidence="1">The sequence shown here is derived from an EMBL/GenBank/DDBJ whole genome shotgun (WGS) entry which is preliminary data.</text>
</comment>
<protein>
    <submittedName>
        <fullName evidence="1">Uncharacterized protein</fullName>
    </submittedName>
</protein>
<accession>A0A2N1MAR8</accession>
<gene>
    <name evidence="1" type="ORF">RhiirC2_320658</name>
</gene>
<evidence type="ECO:0000313" key="1">
    <source>
        <dbReference type="EMBL" id="PKK58704.1"/>
    </source>
</evidence>
<dbReference type="AlphaFoldDB" id="A0A2N1MAR8"/>
<reference evidence="1 2" key="2">
    <citation type="submission" date="2017-10" db="EMBL/GenBank/DDBJ databases">
        <title>Extensive intraspecific genome diversity in a model arbuscular mycorrhizal fungus.</title>
        <authorList>
            <person name="Chen E.C.H."/>
            <person name="Morin E."/>
            <person name="Baudet D."/>
            <person name="Noel J."/>
            <person name="Ndikumana S."/>
            <person name="Charron P."/>
            <person name="St-Onge C."/>
            <person name="Giorgi J."/>
            <person name="Grigoriev I.V."/>
            <person name="Roux C."/>
            <person name="Martin F.M."/>
            <person name="Corradi N."/>
        </authorList>
    </citation>
    <scope>NUCLEOTIDE SEQUENCE [LARGE SCALE GENOMIC DNA]</scope>
    <source>
        <strain evidence="1 2">C2</strain>
    </source>
</reference>
<evidence type="ECO:0000313" key="2">
    <source>
        <dbReference type="Proteomes" id="UP000233469"/>
    </source>
</evidence>
<name>A0A2N1MAR8_9GLOM</name>
<dbReference type="VEuPathDB" id="FungiDB:FUN_006114"/>
<sequence>MKCSNDTLRKRMKRGWKMYRIFNTIGKEKMAQITSIPLSFILNLTQDDIDYMIAKVLKPSWSKDLSHQFDLLDWAQIQLNLNQILDLVYNLNS</sequence>
<reference evidence="1 2" key="1">
    <citation type="submission" date="2016-04" db="EMBL/GenBank/DDBJ databases">
        <title>Genome analyses suggest a sexual origin of heterokaryosis in a supposedly ancient asexual fungus.</title>
        <authorList>
            <person name="Ropars J."/>
            <person name="Sedzielewska K."/>
            <person name="Noel J."/>
            <person name="Charron P."/>
            <person name="Farinelli L."/>
            <person name="Marton T."/>
            <person name="Kruger M."/>
            <person name="Pelin A."/>
            <person name="Brachmann A."/>
            <person name="Corradi N."/>
        </authorList>
    </citation>
    <scope>NUCLEOTIDE SEQUENCE [LARGE SCALE GENOMIC DNA]</scope>
    <source>
        <strain evidence="1 2">C2</strain>
    </source>
</reference>
<dbReference type="Proteomes" id="UP000233469">
    <property type="component" value="Unassembled WGS sequence"/>
</dbReference>
<organism evidence="1 2">
    <name type="scientific">Rhizophagus irregularis</name>
    <dbReference type="NCBI Taxonomy" id="588596"/>
    <lineage>
        <taxon>Eukaryota</taxon>
        <taxon>Fungi</taxon>
        <taxon>Fungi incertae sedis</taxon>
        <taxon>Mucoromycota</taxon>
        <taxon>Glomeromycotina</taxon>
        <taxon>Glomeromycetes</taxon>
        <taxon>Glomerales</taxon>
        <taxon>Glomeraceae</taxon>
        <taxon>Rhizophagus</taxon>
    </lineage>
</organism>